<evidence type="ECO:0000313" key="3">
    <source>
        <dbReference type="Proteomes" id="UP001162780"/>
    </source>
</evidence>
<sequence>MSDWFGLLFGVLLVGSGYFSIKRKRSSHTQYGRFEGQSAINVGLFWLVLGLMFIAGTLFDIPIFKSLIGFILERRRY</sequence>
<dbReference type="EMBL" id="CP113517">
    <property type="protein sequence ID" value="WAR43287.1"/>
    <property type="molecule type" value="Genomic_DNA"/>
</dbReference>
<reference evidence="2" key="1">
    <citation type="submission" date="2022-11" db="EMBL/GenBank/DDBJ databases">
        <title>Methylomonas rapida sp. nov., Carotenoid-Producing Obligate Methanotrophs with High Growth Characteristics and Biotechnological Potential.</title>
        <authorList>
            <person name="Tikhonova E.N."/>
            <person name="Suleimanov R.Z."/>
            <person name="Miroshnikov K."/>
            <person name="Oshkin I.Y."/>
            <person name="Belova S.E."/>
            <person name="Danilova O.V."/>
            <person name="Ashikhmin A."/>
            <person name="Konopkin A."/>
            <person name="But S.Y."/>
            <person name="Khmelenina V.N."/>
            <person name="Kuznetsov N."/>
            <person name="Pimenov N.V."/>
            <person name="Dedysh S.N."/>
        </authorList>
    </citation>
    <scope>NUCLEOTIDE SEQUENCE</scope>
    <source>
        <strain evidence="2">MP1</strain>
    </source>
</reference>
<protein>
    <submittedName>
        <fullName evidence="2">Uncharacterized protein</fullName>
    </submittedName>
</protein>
<organism evidence="2 3">
    <name type="scientific">Methylomonas rapida</name>
    <dbReference type="NCBI Taxonomy" id="2963939"/>
    <lineage>
        <taxon>Bacteria</taxon>
        <taxon>Pseudomonadati</taxon>
        <taxon>Pseudomonadota</taxon>
        <taxon>Gammaproteobacteria</taxon>
        <taxon>Methylococcales</taxon>
        <taxon>Methylococcaceae</taxon>
        <taxon>Methylomonas</taxon>
    </lineage>
</organism>
<feature type="transmembrane region" description="Helical" evidence="1">
    <location>
        <begin position="43"/>
        <end position="72"/>
    </location>
</feature>
<keyword evidence="1" id="KW-0472">Membrane</keyword>
<gene>
    <name evidence="2" type="ORF">NM686_012895</name>
</gene>
<dbReference type="RefSeq" id="WP_255188266.1">
    <property type="nucleotide sequence ID" value="NZ_CP113517.1"/>
</dbReference>
<name>A0ABY7GDC3_9GAMM</name>
<keyword evidence="1" id="KW-0812">Transmembrane</keyword>
<proteinExistence type="predicted"/>
<keyword evidence="1" id="KW-1133">Transmembrane helix</keyword>
<accession>A0ABY7GDC3</accession>
<keyword evidence="3" id="KW-1185">Reference proteome</keyword>
<dbReference type="Proteomes" id="UP001162780">
    <property type="component" value="Chromosome"/>
</dbReference>
<evidence type="ECO:0000256" key="1">
    <source>
        <dbReference type="SAM" id="Phobius"/>
    </source>
</evidence>
<evidence type="ECO:0000313" key="2">
    <source>
        <dbReference type="EMBL" id="WAR43287.1"/>
    </source>
</evidence>